<name>A0A914KG86_MELIC</name>
<evidence type="ECO:0000313" key="2">
    <source>
        <dbReference type="Proteomes" id="UP000887563"/>
    </source>
</evidence>
<dbReference type="AlphaFoldDB" id="A0A914KG86"/>
<organism evidence="2 3">
    <name type="scientific">Meloidogyne incognita</name>
    <name type="common">Southern root-knot nematode worm</name>
    <name type="synonym">Oxyuris incognita</name>
    <dbReference type="NCBI Taxonomy" id="6306"/>
    <lineage>
        <taxon>Eukaryota</taxon>
        <taxon>Metazoa</taxon>
        <taxon>Ecdysozoa</taxon>
        <taxon>Nematoda</taxon>
        <taxon>Chromadorea</taxon>
        <taxon>Rhabditida</taxon>
        <taxon>Tylenchina</taxon>
        <taxon>Tylenchomorpha</taxon>
        <taxon>Tylenchoidea</taxon>
        <taxon>Meloidogynidae</taxon>
        <taxon>Meloidogyninae</taxon>
        <taxon>Meloidogyne</taxon>
        <taxon>Meloidogyne incognita group</taxon>
    </lineage>
</organism>
<proteinExistence type="predicted"/>
<dbReference type="WBParaSite" id="Minc3s00005g00343">
    <property type="protein sequence ID" value="Minc3s00005g00343"/>
    <property type="gene ID" value="Minc3s00005g00343"/>
</dbReference>
<sequence length="292" mass="32641">MNISPVPLSSFLSKFSVSIKLCCKSFYFWFCPGQKRNIIAISFFSDEKIVKILKEQLGAEGTSFVVNACARVRPFVFERDIQKQKQQQYGKAENKSNFHSFSNPILSRYYNNKSIIVDKTTTNNNFTTKFGSSSSSNCVDVIVDVVDDHLYKETKNNDNLDDYIQIENDGDFIKNKCKQGKEQNGFVVGVAAADGGGGEEEMKMDVSSLVQPSTTTTTTTSAPTLFSTKIIQNIPVLIEEEESGLDFLASTASLLQPIEMNKSTNNSENNKGNLFNEQNSNNNKMRHSNFTK</sequence>
<keyword evidence="2" id="KW-1185">Reference proteome</keyword>
<feature type="region of interest" description="Disordered" evidence="1">
    <location>
        <begin position="262"/>
        <end position="292"/>
    </location>
</feature>
<dbReference type="Proteomes" id="UP000887563">
    <property type="component" value="Unplaced"/>
</dbReference>
<accession>A0A914KG86</accession>
<feature type="compositionally biased region" description="Polar residues" evidence="1">
    <location>
        <begin position="262"/>
        <end position="283"/>
    </location>
</feature>
<reference evidence="3" key="1">
    <citation type="submission" date="2022-11" db="UniProtKB">
        <authorList>
            <consortium name="WormBaseParasite"/>
        </authorList>
    </citation>
    <scope>IDENTIFICATION</scope>
</reference>
<evidence type="ECO:0000313" key="3">
    <source>
        <dbReference type="WBParaSite" id="Minc3s00005g00343"/>
    </source>
</evidence>
<evidence type="ECO:0000256" key="1">
    <source>
        <dbReference type="SAM" id="MobiDB-lite"/>
    </source>
</evidence>
<protein>
    <submittedName>
        <fullName evidence="3">Uncharacterized protein</fullName>
    </submittedName>
</protein>